<dbReference type="OrthoDB" id="4062651at2759"/>
<dbReference type="Gene3D" id="1.10.510.10">
    <property type="entry name" value="Transferase(Phosphotransferase) domain 1"/>
    <property type="match status" value="2"/>
</dbReference>
<feature type="domain" description="Protein kinase" evidence="1">
    <location>
        <begin position="201"/>
        <end position="463"/>
    </location>
</feature>
<dbReference type="InterPro" id="IPR051681">
    <property type="entry name" value="Ser/Thr_Kinases-Pseudokinases"/>
</dbReference>
<dbReference type="PROSITE" id="PS50011">
    <property type="entry name" value="PROTEIN_KINASE_DOM"/>
    <property type="match status" value="2"/>
</dbReference>
<keyword evidence="2" id="KW-0808">Transferase</keyword>
<dbReference type="InterPro" id="IPR001245">
    <property type="entry name" value="Ser-Thr/Tyr_kinase_cat_dom"/>
</dbReference>
<dbReference type="InterPro" id="IPR000719">
    <property type="entry name" value="Prot_kinase_dom"/>
</dbReference>
<dbReference type="PANTHER" id="PTHR44329:SF214">
    <property type="entry name" value="PROTEIN KINASE DOMAIN-CONTAINING PROTEIN"/>
    <property type="match status" value="1"/>
</dbReference>
<feature type="domain" description="Protein kinase" evidence="1">
    <location>
        <begin position="477"/>
        <end position="746"/>
    </location>
</feature>
<name>A0A9Q5N6N3_SANBA</name>
<evidence type="ECO:0000313" key="2">
    <source>
        <dbReference type="EMBL" id="OCB89265.1"/>
    </source>
</evidence>
<dbReference type="GO" id="GO:0005524">
    <property type="term" value="F:ATP binding"/>
    <property type="evidence" value="ECO:0007669"/>
    <property type="project" value="InterPro"/>
</dbReference>
<proteinExistence type="predicted"/>
<dbReference type="SUPFAM" id="SSF56112">
    <property type="entry name" value="Protein kinase-like (PK-like)"/>
    <property type="match status" value="2"/>
</dbReference>
<keyword evidence="3" id="KW-1185">Reference proteome</keyword>
<reference evidence="2" key="1">
    <citation type="submission" date="2016-06" db="EMBL/GenBank/DDBJ databases">
        <title>Draft Genome sequence of the fungus Inonotus baumii.</title>
        <authorList>
            <person name="Zhu H."/>
            <person name="Lin W."/>
        </authorList>
    </citation>
    <scope>NUCLEOTIDE SEQUENCE</scope>
    <source>
        <strain evidence="2">821</strain>
    </source>
</reference>
<gene>
    <name evidence="2" type="ORF">A7U60_g3564</name>
</gene>
<dbReference type="Proteomes" id="UP000757232">
    <property type="component" value="Unassembled WGS sequence"/>
</dbReference>
<protein>
    <submittedName>
        <fullName evidence="2">Kinase-like protein</fullName>
    </submittedName>
</protein>
<dbReference type="AlphaFoldDB" id="A0A9Q5N6N3"/>
<dbReference type="GO" id="GO:0004674">
    <property type="term" value="F:protein serine/threonine kinase activity"/>
    <property type="evidence" value="ECO:0007669"/>
    <property type="project" value="TreeGrafter"/>
</dbReference>
<evidence type="ECO:0000313" key="3">
    <source>
        <dbReference type="Proteomes" id="UP000757232"/>
    </source>
</evidence>
<sequence length="758" mass="84456">MEHAVDDFVQVASELKIYKRTAANIKEQLVIIAKSDSEGLTSLDELRTGLETTIQELEGFSRLLPFQSYLRQGDISNLLDYIFSACWKYTQTSNDDFLREDIESQREMYKSDQEADRINVKRLLRDSLRRSDVRQQLSKLTPDEFAALRSAISLELKSITDQGPDSQAARLYKEFLSTWTTDQRSHRKSITIQDLSGKITRISTHPVAWGAVCAVWKGELYGKIVSLQGWSPFGVMRQDFNEESVLKNAMSWASFNHPHVLPLLGIAKNIEGSRLALVSPWMKNDNVESFLLANPGADRLKLITEVASGLAYLHGRNPPYIHGILTVEGVLVNEDKQAIVAGFASAAFEKGVTGSLRWLPPEIVDRSPFALTAASDVYSFGLTAFTIMTGRIPFEGIRSPNVVIEMITKGQRPSRPKGRLIHHGLDDKAWSLITKCWAHDPETRPPIHEVLKELERLRELPALDVRDLTSRIRLGADAVTDVRACGAFGDIRIGILEDVGPVALKTLNIRGSAQPVLRHTKRFFREASIWNKLRHPNVLPFLGTADLPGLPTCFVSPWMENGNLIEYMKAHPDDSMLNIAVGVARGLAYLHAREPHPVIHGDLRSPNILISNKGEPLLCDFGLAVIVGDLAQTPVSTVLQDAGNPRWMSPELFFSESRPNAASDIWALGMVLLELMSHDMPYCGMKNAAQVVIAVNNGILPARPENDDVIHRGLSDDLWGLMRRCWEREPDGRPSSGNVLAELEMLASCEVINHLSII</sequence>
<keyword evidence="2" id="KW-0418">Kinase</keyword>
<organism evidence="2 3">
    <name type="scientific">Sanghuangporus baumii</name>
    <name type="common">Phellinus baumii</name>
    <dbReference type="NCBI Taxonomy" id="108892"/>
    <lineage>
        <taxon>Eukaryota</taxon>
        <taxon>Fungi</taxon>
        <taxon>Dikarya</taxon>
        <taxon>Basidiomycota</taxon>
        <taxon>Agaricomycotina</taxon>
        <taxon>Agaricomycetes</taxon>
        <taxon>Hymenochaetales</taxon>
        <taxon>Hymenochaetaceae</taxon>
        <taxon>Sanghuangporus</taxon>
    </lineage>
</organism>
<dbReference type="InterPro" id="IPR011009">
    <property type="entry name" value="Kinase-like_dom_sf"/>
</dbReference>
<accession>A0A9Q5N6N3</accession>
<dbReference type="PANTHER" id="PTHR44329">
    <property type="entry name" value="SERINE/THREONINE-PROTEIN KINASE TNNI3K-RELATED"/>
    <property type="match status" value="1"/>
</dbReference>
<dbReference type="Pfam" id="PF07714">
    <property type="entry name" value="PK_Tyr_Ser-Thr"/>
    <property type="match status" value="2"/>
</dbReference>
<comment type="caution">
    <text evidence="2">The sequence shown here is derived from an EMBL/GenBank/DDBJ whole genome shotgun (WGS) entry which is preliminary data.</text>
</comment>
<dbReference type="EMBL" id="LNZH02000160">
    <property type="protein sequence ID" value="OCB89265.1"/>
    <property type="molecule type" value="Genomic_DNA"/>
</dbReference>
<evidence type="ECO:0000259" key="1">
    <source>
        <dbReference type="PROSITE" id="PS50011"/>
    </source>
</evidence>